<name>A0A6J4J6X6_9ACTN</name>
<protein>
    <submittedName>
        <fullName evidence="2">ABC-type Mn/Zn transport systems, ATPase component</fullName>
    </submittedName>
</protein>
<organism evidence="2">
    <name type="scientific">uncultured Mycobacteriales bacterium</name>
    <dbReference type="NCBI Taxonomy" id="581187"/>
    <lineage>
        <taxon>Bacteria</taxon>
        <taxon>Bacillati</taxon>
        <taxon>Actinomycetota</taxon>
        <taxon>Actinomycetes</taxon>
        <taxon>Mycobacteriales</taxon>
        <taxon>environmental samples</taxon>
    </lineage>
</organism>
<evidence type="ECO:0000313" key="2">
    <source>
        <dbReference type="EMBL" id="CAA9272134.1"/>
    </source>
</evidence>
<sequence>MADRDTLTRSLHDIGLAAWFGGSLMGAIGLNGAGAAVLDDKERARVASAGWAKWTPVNAVAIGAHLVGAAGVLRGNKGRVATQQGVGASTAAKTALTVVALGATAYARVVGKKIENAGPVPAQGPTDPSAETPPDVARAMRQEKIAQWVLPVATGGLLVLNALHGEQQRTTEVVSGTLRKLNPFGS</sequence>
<gene>
    <name evidence="2" type="ORF">AVDCRST_MAG41-3017</name>
</gene>
<proteinExistence type="predicted"/>
<reference evidence="2" key="1">
    <citation type="submission" date="2020-02" db="EMBL/GenBank/DDBJ databases">
        <authorList>
            <person name="Meier V. D."/>
        </authorList>
    </citation>
    <scope>NUCLEOTIDE SEQUENCE</scope>
    <source>
        <strain evidence="2">AVDCRST_MAG41</strain>
    </source>
</reference>
<evidence type="ECO:0000256" key="1">
    <source>
        <dbReference type="SAM" id="Phobius"/>
    </source>
</evidence>
<keyword evidence="1" id="KW-1133">Transmembrane helix</keyword>
<keyword evidence="1" id="KW-0472">Membrane</keyword>
<keyword evidence="1" id="KW-0812">Transmembrane</keyword>
<dbReference type="EMBL" id="CADCTP010000272">
    <property type="protein sequence ID" value="CAA9272134.1"/>
    <property type="molecule type" value="Genomic_DNA"/>
</dbReference>
<dbReference type="AlphaFoldDB" id="A0A6J4J6X6"/>
<accession>A0A6J4J6X6</accession>
<feature type="transmembrane region" description="Helical" evidence="1">
    <location>
        <begin position="16"/>
        <end position="38"/>
    </location>
</feature>